<accession>A0ABU9LXD6</accession>
<evidence type="ECO:0000313" key="3">
    <source>
        <dbReference type="Proteomes" id="UP001479606"/>
    </source>
</evidence>
<feature type="domain" description="TTHB210-like" evidence="1">
    <location>
        <begin position="61"/>
        <end position="113"/>
    </location>
</feature>
<gene>
    <name evidence="2" type="ORF">AAFH49_14430</name>
</gene>
<dbReference type="Pfam" id="PF18197">
    <property type="entry name" value="TTHB210-like"/>
    <property type="match status" value="1"/>
</dbReference>
<keyword evidence="3" id="KW-1185">Reference proteome</keyword>
<dbReference type="InterPro" id="IPR033786">
    <property type="entry name" value="TTHB210-like"/>
</dbReference>
<dbReference type="RefSeq" id="WP_342299214.1">
    <property type="nucleotide sequence ID" value="NZ_JBCEVZ010000036.1"/>
</dbReference>
<proteinExistence type="predicted"/>
<dbReference type="CDD" id="cd11669">
    <property type="entry name" value="TTHB210-like"/>
    <property type="match status" value="1"/>
</dbReference>
<evidence type="ECO:0000259" key="1">
    <source>
        <dbReference type="Pfam" id="PF18197"/>
    </source>
</evidence>
<name>A0ABU9LXD6_9BACT</name>
<reference evidence="2 3" key="1">
    <citation type="journal article" date="2018" name="Arch. Microbiol.">
        <title>Hymenobacter segetis sp. nov., isolated from soil.</title>
        <authorList>
            <person name="Ten L.N."/>
            <person name="Lim S.J."/>
            <person name="Kim B.O."/>
            <person name="Kang I.K."/>
            <person name="Jung H.Y."/>
        </authorList>
    </citation>
    <scope>NUCLEOTIDE SEQUENCE [LARGE SCALE GENOMIC DNA]</scope>
    <source>
        <strain evidence="2 3">S7-3-11</strain>
    </source>
</reference>
<evidence type="ECO:0000313" key="2">
    <source>
        <dbReference type="EMBL" id="MEL5995412.1"/>
    </source>
</evidence>
<dbReference type="InterPro" id="IPR040832">
    <property type="entry name" value="TTHB210-like_dom"/>
</dbReference>
<organism evidence="2 3">
    <name type="scientific">Hymenobacter segetis</name>
    <dbReference type="NCBI Taxonomy" id="2025509"/>
    <lineage>
        <taxon>Bacteria</taxon>
        <taxon>Pseudomonadati</taxon>
        <taxon>Bacteroidota</taxon>
        <taxon>Cytophagia</taxon>
        <taxon>Cytophagales</taxon>
        <taxon>Hymenobacteraceae</taxon>
        <taxon>Hymenobacter</taxon>
    </lineage>
</organism>
<protein>
    <submittedName>
        <fullName evidence="2">DUF5602 domain-containing protein</fullName>
    </submittedName>
</protein>
<dbReference type="Proteomes" id="UP001479606">
    <property type="component" value="Unassembled WGS sequence"/>
</dbReference>
<comment type="caution">
    <text evidence="2">The sequence shown here is derived from an EMBL/GenBank/DDBJ whole genome shotgun (WGS) entry which is preliminary data.</text>
</comment>
<sequence>MTTYPSLTLGGWCRAIALLALGMPLLLACSKDSDSPTQPATTYGTSVTIGTGAARSFVSADANGKPTEIGVAVNEAALASLPTTPATGIMYDMPLPANNATSQMPFDHISFDWNPNGHDPSPIYTLPHFDAHFYMQPMAAQHAITLDDPKGDIFPASNKLPAGYITAPNVAPARTIPMMGRHWVDPTSPEYTPGTAFTHTLIYGTYDGHVTFVEPMFTKAILVPAVSIERDIKQPAVYEVTGKFFPTKYVIRYNAESKEYIILLKDMVLH</sequence>
<dbReference type="EMBL" id="JBCEVZ010000036">
    <property type="protein sequence ID" value="MEL5995412.1"/>
    <property type="molecule type" value="Genomic_DNA"/>
</dbReference>